<evidence type="ECO:0000256" key="13">
    <source>
        <dbReference type="ARBA" id="ARBA00049645"/>
    </source>
</evidence>
<dbReference type="PRINTS" id="PR00359">
    <property type="entry name" value="BP450"/>
</dbReference>
<feature type="region of interest" description="Disordered" evidence="19">
    <location>
        <begin position="384"/>
        <end position="417"/>
    </location>
</feature>
<dbReference type="InterPro" id="IPR017972">
    <property type="entry name" value="Cyt_P450_CS"/>
</dbReference>
<keyword evidence="11" id="KW-1207">Sterol metabolism</keyword>
<dbReference type="InterPro" id="IPR001128">
    <property type="entry name" value="Cyt_P450"/>
</dbReference>
<evidence type="ECO:0000256" key="1">
    <source>
        <dbReference type="ARBA" id="ARBA00001971"/>
    </source>
</evidence>
<evidence type="ECO:0000256" key="14">
    <source>
        <dbReference type="ARBA" id="ARBA00070775"/>
    </source>
</evidence>
<dbReference type="GO" id="GO:0036199">
    <property type="term" value="F:cholest-4-en-3-one 26-monooxygenase activity"/>
    <property type="evidence" value="ECO:0007669"/>
    <property type="project" value="TreeGrafter"/>
</dbReference>
<reference evidence="20 21" key="1">
    <citation type="submission" date="2018-10" db="EMBL/GenBank/DDBJ databases">
        <title>Draft genome of Mycobacterium hodleri strain B.</title>
        <authorList>
            <person name="Amande T.J."/>
            <person name="Mcgenity T.J."/>
        </authorList>
    </citation>
    <scope>NUCLEOTIDE SEQUENCE [LARGE SCALE GENOMIC DNA]</scope>
    <source>
        <strain evidence="20 21">B</strain>
    </source>
</reference>
<comment type="caution">
    <text evidence="20">The sequence shown here is derived from an EMBL/GenBank/DDBJ whole genome shotgun (WGS) entry which is preliminary data.</text>
</comment>
<gene>
    <name evidence="20" type="ORF">D8S82_28945</name>
</gene>
<dbReference type="PANTHER" id="PTHR46696:SF4">
    <property type="entry name" value="BIOTIN BIOSYNTHESIS CYTOCHROME P450"/>
    <property type="match status" value="1"/>
</dbReference>
<evidence type="ECO:0000313" key="21">
    <source>
        <dbReference type="Proteomes" id="UP000315759"/>
    </source>
</evidence>
<evidence type="ECO:0000256" key="11">
    <source>
        <dbReference type="ARBA" id="ARBA00023166"/>
    </source>
</evidence>
<evidence type="ECO:0000256" key="18">
    <source>
        <dbReference type="RuleBase" id="RU000461"/>
    </source>
</evidence>
<keyword evidence="3" id="KW-0153">Cholesterol metabolism</keyword>
<evidence type="ECO:0000313" key="20">
    <source>
        <dbReference type="EMBL" id="TQR83082.1"/>
    </source>
</evidence>
<dbReference type="Proteomes" id="UP000315759">
    <property type="component" value="Unassembled WGS sequence"/>
</dbReference>
<organism evidence="20 21">
    <name type="scientific">Mycolicibacterium hodleri</name>
    <dbReference type="NCBI Taxonomy" id="49897"/>
    <lineage>
        <taxon>Bacteria</taxon>
        <taxon>Bacillati</taxon>
        <taxon>Actinomycetota</taxon>
        <taxon>Actinomycetes</taxon>
        <taxon>Mycobacteriales</taxon>
        <taxon>Mycobacteriaceae</taxon>
        <taxon>Mycolicibacterium</taxon>
    </lineage>
</organism>
<dbReference type="GO" id="GO:0006707">
    <property type="term" value="P:cholesterol catabolic process"/>
    <property type="evidence" value="ECO:0007669"/>
    <property type="project" value="TreeGrafter"/>
</dbReference>
<keyword evidence="7 18" id="KW-0560">Oxidoreductase</keyword>
<dbReference type="GO" id="GO:0005506">
    <property type="term" value="F:iron ion binding"/>
    <property type="evidence" value="ECO:0007669"/>
    <property type="project" value="InterPro"/>
</dbReference>
<evidence type="ECO:0000256" key="6">
    <source>
        <dbReference type="ARBA" id="ARBA00022963"/>
    </source>
</evidence>
<comment type="similarity">
    <text evidence="2 18">Belongs to the cytochrome P450 family.</text>
</comment>
<dbReference type="InterPro" id="IPR036396">
    <property type="entry name" value="Cyt_P450_sf"/>
</dbReference>
<evidence type="ECO:0000256" key="12">
    <source>
        <dbReference type="ARBA" id="ARBA00023221"/>
    </source>
</evidence>
<dbReference type="AlphaFoldDB" id="A0A544VSW7"/>
<sequence>MDFTDLDNFAAGFPHELFAVHRRDAPVYWHEPTEHTPDGEGFWSVATHAESLAVLRDPSTFSSETGGARPYGGTLLQDLPIAGQVLNMMDDPRHAQIRRLVSSGLTPRMIGRVEDDLRSRARRLLDDVEPGRPFDFLVDVAAELPMQMICILLGVPESERHWLFHAIEPQFDLGRTASADDGARMYAYGAELVAAKRANPTDDMLSIVANDEACGLSELELYLFFSLLFSAGAETTRNAVAGGLLALIDHPDQMQLLRSSPELLPTAVEEMVRWTSPSPSKRRTATRDVLLGGCEVKAGQKVQIWEGSANRDELVFADADVFDVTRTPNPHLGFGQGVHYCLGAHLARLELRVLFEELLGRFTTVSLAGPVEWTRSNRHTGIRSLPARFGRDESRSSRPITPRSPAGSRQSPVPGTR</sequence>
<comment type="cofactor">
    <cofactor evidence="1">
        <name>heme</name>
        <dbReference type="ChEBI" id="CHEBI:30413"/>
    </cofactor>
</comment>
<evidence type="ECO:0000256" key="15">
    <source>
        <dbReference type="ARBA" id="ARBA00079588"/>
    </source>
</evidence>
<evidence type="ECO:0000256" key="3">
    <source>
        <dbReference type="ARBA" id="ARBA00022548"/>
    </source>
</evidence>
<dbReference type="InterPro" id="IPR002397">
    <property type="entry name" value="Cyt_P450_B"/>
</dbReference>
<dbReference type="EMBL" id="VIFX01000052">
    <property type="protein sequence ID" value="TQR83082.1"/>
    <property type="molecule type" value="Genomic_DNA"/>
</dbReference>
<proteinExistence type="inferred from homology"/>
<dbReference type="Gene3D" id="1.10.630.10">
    <property type="entry name" value="Cytochrome P450"/>
    <property type="match status" value="1"/>
</dbReference>
<evidence type="ECO:0000256" key="9">
    <source>
        <dbReference type="ARBA" id="ARBA00023033"/>
    </source>
</evidence>
<evidence type="ECO:0000256" key="5">
    <source>
        <dbReference type="ARBA" id="ARBA00022723"/>
    </source>
</evidence>
<feature type="compositionally biased region" description="Polar residues" evidence="19">
    <location>
        <begin position="407"/>
        <end position="417"/>
    </location>
</feature>
<dbReference type="CDD" id="cd11033">
    <property type="entry name" value="CYP142-like"/>
    <property type="match status" value="1"/>
</dbReference>
<evidence type="ECO:0000256" key="19">
    <source>
        <dbReference type="SAM" id="MobiDB-lite"/>
    </source>
</evidence>
<name>A0A544VSW7_9MYCO</name>
<evidence type="ECO:0000256" key="10">
    <source>
        <dbReference type="ARBA" id="ARBA00023098"/>
    </source>
</evidence>
<keyword evidence="5 18" id="KW-0479">Metal-binding</keyword>
<dbReference type="Pfam" id="PF00067">
    <property type="entry name" value="p450"/>
    <property type="match status" value="1"/>
</dbReference>
<comment type="pathway">
    <text evidence="13">Steroid metabolism; cholesterol degradation.</text>
</comment>
<keyword evidence="10" id="KW-0443">Lipid metabolism</keyword>
<dbReference type="GO" id="GO:0008395">
    <property type="term" value="F:steroid hydroxylase activity"/>
    <property type="evidence" value="ECO:0007669"/>
    <property type="project" value="TreeGrafter"/>
</dbReference>
<keyword evidence="9 18" id="KW-0503">Monooxygenase</keyword>
<dbReference type="FunFam" id="1.10.630.10:FF:000018">
    <property type="entry name" value="Cytochrome P450 monooxygenase"/>
    <property type="match status" value="1"/>
</dbReference>
<evidence type="ECO:0000256" key="16">
    <source>
        <dbReference type="ARBA" id="ARBA00082981"/>
    </source>
</evidence>
<keyword evidence="4 18" id="KW-0349">Heme</keyword>
<keyword evidence="21" id="KW-1185">Reference proteome</keyword>
<keyword evidence="8 18" id="KW-0408">Iron</keyword>
<evidence type="ECO:0000256" key="2">
    <source>
        <dbReference type="ARBA" id="ARBA00010617"/>
    </source>
</evidence>
<evidence type="ECO:0000256" key="17">
    <source>
        <dbReference type="ARBA" id="ARBA00083909"/>
    </source>
</evidence>
<evidence type="ECO:0000256" key="7">
    <source>
        <dbReference type="ARBA" id="ARBA00023002"/>
    </source>
</evidence>
<evidence type="ECO:0000256" key="4">
    <source>
        <dbReference type="ARBA" id="ARBA00022617"/>
    </source>
</evidence>
<accession>A0A544VSW7</accession>
<dbReference type="PROSITE" id="PS00086">
    <property type="entry name" value="CYTOCHROME_P450"/>
    <property type="match status" value="1"/>
</dbReference>
<keyword evidence="12" id="KW-0753">Steroid metabolism</keyword>
<protein>
    <recommendedName>
        <fullName evidence="14">Steroid C26-monooxygenase</fullName>
    </recommendedName>
    <alternativeName>
        <fullName evidence="15">Cholest-4-en-3-one C26-monooxygenase</fullName>
    </alternativeName>
    <alternativeName>
        <fullName evidence="17">Cholesterol C26-monooxygenase</fullName>
    </alternativeName>
    <alternativeName>
        <fullName evidence="16">Steroid C27-monooxygenase</fullName>
    </alternativeName>
</protein>
<dbReference type="GO" id="GO:0020037">
    <property type="term" value="F:heme binding"/>
    <property type="evidence" value="ECO:0007669"/>
    <property type="project" value="InterPro"/>
</dbReference>
<keyword evidence="6" id="KW-0442">Lipid degradation</keyword>
<dbReference type="PANTHER" id="PTHR46696">
    <property type="entry name" value="P450, PUTATIVE (EUROFUNG)-RELATED"/>
    <property type="match status" value="1"/>
</dbReference>
<evidence type="ECO:0000256" key="8">
    <source>
        <dbReference type="ARBA" id="ARBA00023004"/>
    </source>
</evidence>
<dbReference type="SUPFAM" id="SSF48264">
    <property type="entry name" value="Cytochrome P450"/>
    <property type="match status" value="1"/>
</dbReference>